<evidence type="ECO:0000313" key="1">
    <source>
        <dbReference type="EMBL" id="ODB97795.1"/>
    </source>
</evidence>
<dbReference type="RefSeq" id="WP_069024637.1">
    <property type="nucleotide sequence ID" value="NZ_LVJZ01000003.1"/>
</dbReference>
<evidence type="ECO:0000313" key="2">
    <source>
        <dbReference type="Proteomes" id="UP000094849"/>
    </source>
</evidence>
<reference evidence="1 2" key="1">
    <citation type="submission" date="2016-03" db="EMBL/GenBank/DDBJ databases">
        <title>Chemosynthetic sulphur-oxidizing symbionts of marine invertebrate animals are capable of nitrogen fixation.</title>
        <authorList>
            <person name="Petersen J.M."/>
            <person name="Kemper A."/>
            <person name="Gruber-Vodicka H."/>
            <person name="Cardini U."/>
            <person name="Geest Mvander."/>
            <person name="Kleiner M."/>
            <person name="Bulgheresi S."/>
            <person name="Fussmann M."/>
            <person name="Herbold C."/>
            <person name="Seah B.K.B."/>
            <person name="Antony C.Paul."/>
            <person name="Liu D."/>
            <person name="Belitz A."/>
            <person name="Weber M."/>
        </authorList>
    </citation>
    <scope>NUCLEOTIDE SEQUENCE [LARGE SCALE GENOMIC DNA]</scope>
    <source>
        <strain evidence="1">G_D</strain>
    </source>
</reference>
<name>A0A1E2UTE5_9GAMM</name>
<dbReference type="AlphaFoldDB" id="A0A1E2UTE5"/>
<protein>
    <submittedName>
        <fullName evidence="1">Uncharacterized protein</fullName>
    </submittedName>
</protein>
<dbReference type="EMBL" id="LVJZ01000003">
    <property type="protein sequence ID" value="ODB97795.1"/>
    <property type="molecule type" value="Genomic_DNA"/>
</dbReference>
<proteinExistence type="predicted"/>
<gene>
    <name evidence="1" type="ORF">A3196_14135</name>
</gene>
<keyword evidence="2" id="KW-1185">Reference proteome</keyword>
<accession>A0A1E2UTE5</accession>
<sequence length="134" mass="14809">MDYSIISAIEVINAAKISRESNNLKIGYGASLTDISNFENSLSSAQMKVMDTPRNEGPSSTEKAISKPLDYINKEAEKIVNYAKSAVESGNELTPSEIVMLTARSHEFMFHCQLTSNIANRTSDGLQQLFRQQS</sequence>
<dbReference type="Proteomes" id="UP000094849">
    <property type="component" value="Unassembled WGS sequence"/>
</dbReference>
<organism evidence="1 2">
    <name type="scientific">Candidatus Thiodiazotropha endoloripes</name>
    <dbReference type="NCBI Taxonomy" id="1818881"/>
    <lineage>
        <taxon>Bacteria</taxon>
        <taxon>Pseudomonadati</taxon>
        <taxon>Pseudomonadota</taxon>
        <taxon>Gammaproteobacteria</taxon>
        <taxon>Chromatiales</taxon>
        <taxon>Sedimenticolaceae</taxon>
        <taxon>Candidatus Thiodiazotropha</taxon>
    </lineage>
</organism>
<comment type="caution">
    <text evidence="1">The sequence shown here is derived from an EMBL/GenBank/DDBJ whole genome shotgun (WGS) entry which is preliminary data.</text>
</comment>
<dbReference type="STRING" id="1818881.A3196_14135"/>